<feature type="chain" id="PRO_5012667498" evidence="2">
    <location>
        <begin position="24"/>
        <end position="470"/>
    </location>
</feature>
<keyword evidence="1" id="KW-0812">Transmembrane</keyword>
<gene>
    <name evidence="3" type="ORF">FisN_16Hh177</name>
</gene>
<evidence type="ECO:0000256" key="2">
    <source>
        <dbReference type="SAM" id="SignalP"/>
    </source>
</evidence>
<dbReference type="EMBL" id="BDSP01000289">
    <property type="protein sequence ID" value="GAX29383.1"/>
    <property type="molecule type" value="Genomic_DNA"/>
</dbReference>
<proteinExistence type="predicted"/>
<accession>A0A1Z5KSU6</accession>
<organism evidence="3 4">
    <name type="scientific">Fistulifera solaris</name>
    <name type="common">Oleaginous diatom</name>
    <dbReference type="NCBI Taxonomy" id="1519565"/>
    <lineage>
        <taxon>Eukaryota</taxon>
        <taxon>Sar</taxon>
        <taxon>Stramenopiles</taxon>
        <taxon>Ochrophyta</taxon>
        <taxon>Bacillariophyta</taxon>
        <taxon>Bacillariophyceae</taxon>
        <taxon>Bacillariophycidae</taxon>
        <taxon>Naviculales</taxon>
        <taxon>Naviculaceae</taxon>
        <taxon>Fistulifera</taxon>
    </lineage>
</organism>
<evidence type="ECO:0000313" key="3">
    <source>
        <dbReference type="EMBL" id="GAX29383.1"/>
    </source>
</evidence>
<name>A0A1Z5KSU6_FISSO</name>
<comment type="caution">
    <text evidence="3">The sequence shown here is derived from an EMBL/GenBank/DDBJ whole genome shotgun (WGS) entry which is preliminary data.</text>
</comment>
<evidence type="ECO:0000313" key="4">
    <source>
        <dbReference type="Proteomes" id="UP000198406"/>
    </source>
</evidence>
<feature type="signal peptide" evidence="2">
    <location>
        <begin position="1"/>
        <end position="23"/>
    </location>
</feature>
<reference evidence="3 4" key="1">
    <citation type="journal article" date="2015" name="Plant Cell">
        <title>Oil accumulation by the oleaginous diatom Fistulifera solaris as revealed by the genome and transcriptome.</title>
        <authorList>
            <person name="Tanaka T."/>
            <person name="Maeda Y."/>
            <person name="Veluchamy A."/>
            <person name="Tanaka M."/>
            <person name="Abida H."/>
            <person name="Marechal E."/>
            <person name="Bowler C."/>
            <person name="Muto M."/>
            <person name="Sunaga Y."/>
            <person name="Tanaka M."/>
            <person name="Yoshino T."/>
            <person name="Taniguchi T."/>
            <person name="Fukuda Y."/>
            <person name="Nemoto M."/>
            <person name="Matsumoto M."/>
            <person name="Wong P.S."/>
            <person name="Aburatani S."/>
            <person name="Fujibuchi W."/>
        </authorList>
    </citation>
    <scope>NUCLEOTIDE SEQUENCE [LARGE SCALE GENOMIC DNA]</scope>
    <source>
        <strain evidence="3 4">JPCC DA0580</strain>
    </source>
</reference>
<keyword evidence="1" id="KW-1133">Transmembrane helix</keyword>
<keyword evidence="2" id="KW-0732">Signal</keyword>
<keyword evidence="4" id="KW-1185">Reference proteome</keyword>
<feature type="transmembrane region" description="Helical" evidence="1">
    <location>
        <begin position="408"/>
        <end position="427"/>
    </location>
</feature>
<keyword evidence="1" id="KW-0472">Membrane</keyword>
<dbReference type="AlphaFoldDB" id="A0A1Z5KSU6"/>
<protein>
    <submittedName>
        <fullName evidence="3">Uncharacterized protein</fullName>
    </submittedName>
</protein>
<evidence type="ECO:0000256" key="1">
    <source>
        <dbReference type="SAM" id="Phobius"/>
    </source>
</evidence>
<sequence length="470" mass="53464">MHRVIDTPLLLLPSLLLGRLTQASWDGSHGCPGYKIKDHYYVTDRKELHFCSYSIKGSPPFPPTQNKLTGYRCVDNRKNIQCSGTIINENYAFWDNVVHNYVDPIPQCPYNIPACQDLDQVCVQDSPRMCNDDGTYMCQALDPVQWNGFRDDSPNRTVAQPKEGWCQGIVNSPERYKCPPRHVASFAEVTKFCREGPSRLNETHYKCVSHGRTVCQGTIEPDIVTVPSCARTANDCSKAERQRVCKSALGARETQFCGAKYRYQQDSMTWTYSGNVLECADRTNGKWCRTELNDTLTASYVHDEYCPKASLNSCHELPQIFIRPAFCFCITNHTTGEEVEFRCHHDGKAEPWCIGHVEAPKFDKHKKLLPKKYPGNAIEETRNHRASLTNKEESPSIPSLCSGKGCQASMSIVLFVTISIVLITLMIRRARREKRKAGDSIVYDRVFHNPQELELPSSSRYRDRPHINII</sequence>
<dbReference type="InParanoid" id="A0A1Z5KSU6"/>
<dbReference type="Proteomes" id="UP000198406">
    <property type="component" value="Unassembled WGS sequence"/>
</dbReference>